<feature type="region of interest" description="Disordered" evidence="7">
    <location>
        <begin position="1902"/>
        <end position="1923"/>
    </location>
</feature>
<dbReference type="PANTHER" id="PTHR48475:SF1">
    <property type="entry name" value="RNASE H TYPE-1 DOMAIN-CONTAINING PROTEIN"/>
    <property type="match status" value="1"/>
</dbReference>
<dbReference type="InterPro" id="IPR041373">
    <property type="entry name" value="RT_RNaseH"/>
</dbReference>
<keyword evidence="6" id="KW-0695">RNA-directed DNA polymerase</keyword>
<evidence type="ECO:0000259" key="8">
    <source>
        <dbReference type="Pfam" id="PF00078"/>
    </source>
</evidence>
<keyword evidence="3" id="KW-0540">Nuclease</keyword>
<keyword evidence="4" id="KW-0255">Endonuclease</keyword>
<dbReference type="InterPro" id="IPR036397">
    <property type="entry name" value="RNaseH_sf"/>
</dbReference>
<dbReference type="Gene3D" id="3.30.70.270">
    <property type="match status" value="2"/>
</dbReference>
<dbReference type="GO" id="GO:0003676">
    <property type="term" value="F:nucleic acid binding"/>
    <property type="evidence" value="ECO:0007669"/>
    <property type="project" value="InterPro"/>
</dbReference>
<dbReference type="Gene3D" id="3.10.10.10">
    <property type="entry name" value="HIV Type 1 Reverse Transcriptase, subunit A, domain 1"/>
    <property type="match status" value="1"/>
</dbReference>
<dbReference type="FunFam" id="3.30.70.270:FF:000020">
    <property type="entry name" value="Transposon Tf2-6 polyprotein-like Protein"/>
    <property type="match status" value="1"/>
</dbReference>
<dbReference type="InterPro" id="IPR000477">
    <property type="entry name" value="RT_dom"/>
</dbReference>
<dbReference type="Pfam" id="PF13456">
    <property type="entry name" value="RVT_3"/>
    <property type="match status" value="1"/>
</dbReference>
<proteinExistence type="predicted"/>
<feature type="domain" description="RNase H type-1" evidence="9">
    <location>
        <begin position="1390"/>
        <end position="1477"/>
    </location>
</feature>
<keyword evidence="1" id="KW-0808">Transferase</keyword>
<evidence type="ECO:0000256" key="7">
    <source>
        <dbReference type="SAM" id="MobiDB-lite"/>
    </source>
</evidence>
<dbReference type="Gene3D" id="3.30.420.10">
    <property type="entry name" value="Ribonuclease H-like superfamily/Ribonuclease H"/>
    <property type="match status" value="2"/>
</dbReference>
<accession>A5BPH8</accession>
<organism evidence="11">
    <name type="scientific">Vitis vinifera</name>
    <name type="common">Grape</name>
    <dbReference type="NCBI Taxonomy" id="29760"/>
    <lineage>
        <taxon>Eukaryota</taxon>
        <taxon>Viridiplantae</taxon>
        <taxon>Streptophyta</taxon>
        <taxon>Embryophyta</taxon>
        <taxon>Tracheophyta</taxon>
        <taxon>Spermatophyta</taxon>
        <taxon>Magnoliopsida</taxon>
        <taxon>eudicotyledons</taxon>
        <taxon>Gunneridae</taxon>
        <taxon>Pentapetalae</taxon>
        <taxon>rosids</taxon>
        <taxon>Vitales</taxon>
        <taxon>Vitaceae</taxon>
        <taxon>Viteae</taxon>
        <taxon>Vitis</taxon>
    </lineage>
</organism>
<gene>
    <name evidence="11" type="ORF">VITISV_015675</name>
</gene>
<dbReference type="EMBL" id="AM466583">
    <property type="protein sequence ID" value="CAN68163.1"/>
    <property type="molecule type" value="Genomic_DNA"/>
</dbReference>
<sequence length="1965" mass="223592">MHGSVLEVTGTLMSGGVRSLKTVQDEAPYDSHPPSPPLPVPLVPQTSPYVLHGHSEVSPPAVVRTAVADDTHARMDHIEQRVRQLRVSDGYAIWDDLEGMPVASFPAKFRMPDVERYTGIGCPRIHLRLYSTVMRAHGLDEPQMITLLPLSLSGAAQCWRELEALRQRADESISSFISRWRGKIAKIVDRPLERDHIRMVLRSLQPRINRHVVGVPFADFGSLVLALYNVKDDISRGLWADSSSSDVKRKKPFGGQRSTDVSAISSSSKRPSRRHQPVPQLLKAHLSYTPQQFRPRAPCSTFDQTYQAQPLSLPYYATQGIERPPFTPRPTPSYLRPRAQQTYALFALRTQRQFSQIGMPLSQALWKLTEAGLLTALTPRPPPQPLPPQFRMDLHCAYHQGPGHETDRCTTLRHAIQDLIDQGLVRLGQLGVTQNPLPTHAARAVPPPTNSMHSIDFTEFDDHIHMLSDDDSDPEPIMPDVIYEMSGVILGPRMPVPFRLVPEAASVQAATVEPLIFPHYSVRTPFILIPDVEETLDIQYVLRGGRVIRQQPPAAARPLEGMSPQEEVRREDDEILRSSSSICLPGQWFGPERMSLGHRHRPWIHTPSNFGPSTQTVRAYDNTRREVMGTLKIELRIGSATFVTIFQVLRIPTSFNLLLGRPWIHRAGVIPSSLHQKVKFIHEGQHGPSEFMTIPDHDVPFGLGFVPIEANYRYMARLRKERVRSRLTHTPFDYPIRPYTMGLSDYFVRASEPQTRLDVIIGGLSATQEVGLQRLVRQLRLSEGALSPSTSALIAPPSPDRASLMMLCFPDEIDEHETFAEIGDIVDGAALHDQYTNEMLMLSLSQIEETVQPGLASSFDLFGLVSTIEFAEEILTASALESVEDVIAFDDFFDSHVGIVEGASDFVDSPLSFDVLSGFVSRPDYVSDSSSMDLSIFEAYLDVFAWSYEDMLDLDPSIVQHRLPLLPHARPVKQKLRRLHPRWSLQVKEEIQKQLSVGFLSTVEYPEWLANVVPIPKKDGKVRVCVDFRDLNKASPKDDFPLPHIDMLVDSTAGHSMLSFMDRFSGYSQILMAPEDMEKTSFITEWDTYCCRVMPFGLKNAGATYQRAATTLFHDMMHRDVEVYVDDMIVKSQDRLDHKCTFGVTSKKLLGYMVNERGIEVDPDKIRAILDMPAPRIEREVRGFLGRLQYISKFIARLTDICEPIFRLLRKSQPTIWDDQCQRAFERIREYLLSPPRMLNYETRYVMIERYCLALVWATRRLRHYMIEYSVHLISRLDPLRYFFDKPALVCRLMRWLVLLTEFDIHYVTQKSIRESIVSDHLASLPVSDGKAIDDDFPDEDVAAVTSFSGWHMYFDGVANHSGCGVGVLLISPHDDHIPRSVRLAFLDRHPATNNIVEYEACILGLETALELEIRQMEVFGDSNLVWRQIQGEWKTRNVELRPYHAYLELLVRRFDDLRYTHLPRAQNQFADALATLASMIDIPVGATVRPLLIESRSAPAYCCLIEDTEIDDGLPWYHDIYHFLRLGEYPEAATAKDRKALRQLAARFVICGETLYRRSADGMLLLCLDRASADRVMREVHVGVCGPSYEGMLHMCLARKIMRTGYFWLTMETDCCQFVQRCPELARQIHEDLIHVPALGVACIDFTMAVFRCGVSISSGRFHRNLPVVMSSSLSSAYRPQTNGAVEAANKNIKRILRRMVETSRDWSEKLPFALWAYWTSFRTSTGATPYSLVYGMEAVLLVEIEMGSLRVALEQQIPEMDWAQARFDQLNLLDERRLRAADHVRAYQRKMARTFKKRVKPRPLHIGDLVLRVIRGLIRDPRGKFRPSWSGPYFIRELTPEGAAWLMDLDGNRFSKPTNIDQLKRYCNLCMPYWIRDQEGRLVRIENPQDTELDICVNIMDPPPEDQNSQQGQGGNPNAYLPMRDRMHPPRMSAPSCILPPLEAVGYKASYCASPTKFPWNGE</sequence>
<dbReference type="SUPFAM" id="SSF56672">
    <property type="entry name" value="DNA/RNA polymerases"/>
    <property type="match status" value="1"/>
</dbReference>
<evidence type="ECO:0000256" key="5">
    <source>
        <dbReference type="ARBA" id="ARBA00022801"/>
    </source>
</evidence>
<dbReference type="PANTHER" id="PTHR48475">
    <property type="entry name" value="RIBONUCLEASE H"/>
    <property type="match status" value="1"/>
</dbReference>
<dbReference type="InterPro" id="IPR002156">
    <property type="entry name" value="RNaseH_domain"/>
</dbReference>
<dbReference type="GO" id="GO:0003964">
    <property type="term" value="F:RNA-directed DNA polymerase activity"/>
    <property type="evidence" value="ECO:0007669"/>
    <property type="project" value="UniProtKB-KW"/>
</dbReference>
<dbReference type="Gene3D" id="1.10.340.70">
    <property type="match status" value="1"/>
</dbReference>
<name>A5BPH8_VITVI</name>
<dbReference type="Pfam" id="PF17917">
    <property type="entry name" value="RT_RNaseH"/>
    <property type="match status" value="1"/>
</dbReference>
<dbReference type="InterPro" id="IPR012337">
    <property type="entry name" value="RNaseH-like_sf"/>
</dbReference>
<evidence type="ECO:0000256" key="6">
    <source>
        <dbReference type="ARBA" id="ARBA00022918"/>
    </source>
</evidence>
<evidence type="ECO:0000256" key="3">
    <source>
        <dbReference type="ARBA" id="ARBA00022722"/>
    </source>
</evidence>
<evidence type="ECO:0000256" key="4">
    <source>
        <dbReference type="ARBA" id="ARBA00022759"/>
    </source>
</evidence>
<feature type="domain" description="Reverse transcriptase RNase H-like" evidence="10">
    <location>
        <begin position="1240"/>
        <end position="1303"/>
    </location>
</feature>
<dbReference type="GO" id="GO:0004523">
    <property type="term" value="F:RNA-DNA hybrid ribonuclease activity"/>
    <property type="evidence" value="ECO:0007669"/>
    <property type="project" value="InterPro"/>
</dbReference>
<protein>
    <submittedName>
        <fullName evidence="11">Uncharacterized protein</fullName>
    </submittedName>
</protein>
<dbReference type="InterPro" id="IPR043502">
    <property type="entry name" value="DNA/RNA_pol_sf"/>
</dbReference>
<dbReference type="CDD" id="cd01647">
    <property type="entry name" value="RT_LTR"/>
    <property type="match status" value="1"/>
</dbReference>
<feature type="region of interest" description="Disordered" evidence="7">
    <location>
        <begin position="244"/>
        <end position="277"/>
    </location>
</feature>
<dbReference type="SUPFAM" id="SSF53098">
    <property type="entry name" value="Ribonuclease H-like"/>
    <property type="match status" value="2"/>
</dbReference>
<evidence type="ECO:0000259" key="9">
    <source>
        <dbReference type="Pfam" id="PF13456"/>
    </source>
</evidence>
<evidence type="ECO:0000259" key="10">
    <source>
        <dbReference type="Pfam" id="PF17917"/>
    </source>
</evidence>
<feature type="domain" description="Reverse transcriptase" evidence="8">
    <location>
        <begin position="1015"/>
        <end position="1170"/>
    </location>
</feature>
<evidence type="ECO:0000256" key="1">
    <source>
        <dbReference type="ARBA" id="ARBA00022679"/>
    </source>
</evidence>
<dbReference type="CDD" id="cd09279">
    <property type="entry name" value="RNase_HI_like"/>
    <property type="match status" value="1"/>
</dbReference>
<keyword evidence="5" id="KW-0378">Hydrolase</keyword>
<evidence type="ECO:0000313" key="11">
    <source>
        <dbReference type="EMBL" id="CAN68163.1"/>
    </source>
</evidence>
<keyword evidence="2" id="KW-0548">Nucleotidyltransferase</keyword>
<dbReference type="Pfam" id="PF00078">
    <property type="entry name" value="RVT_1"/>
    <property type="match status" value="1"/>
</dbReference>
<evidence type="ECO:0000256" key="2">
    <source>
        <dbReference type="ARBA" id="ARBA00022695"/>
    </source>
</evidence>
<dbReference type="InterPro" id="IPR043128">
    <property type="entry name" value="Rev_trsase/Diguanyl_cyclase"/>
</dbReference>
<reference evidence="11" key="1">
    <citation type="journal article" date="2007" name="PLoS ONE">
        <title>The first genome sequence of an elite grapevine cultivar (Pinot noir Vitis vinifera L.): coping with a highly heterozygous genome.</title>
        <authorList>
            <person name="Velasco R."/>
            <person name="Zharkikh A."/>
            <person name="Troggio M."/>
            <person name="Cartwright D.A."/>
            <person name="Cestaro A."/>
            <person name="Pruss D."/>
            <person name="Pindo M."/>
            <person name="FitzGerald L.M."/>
            <person name="Vezzulli S."/>
            <person name="Reid J."/>
            <person name="Malacarne G."/>
            <person name="Iliev D."/>
            <person name="Coppola G."/>
            <person name="Wardell B."/>
            <person name="Micheletti D."/>
            <person name="Macalma T."/>
            <person name="Facci M."/>
            <person name="Mitchell J.T."/>
            <person name="Perazzolli M."/>
            <person name="Eldredge G."/>
            <person name="Gatto P."/>
            <person name="Oyzerski R."/>
            <person name="Moretto M."/>
            <person name="Gutin N."/>
            <person name="Stefanini M."/>
            <person name="Chen Y."/>
            <person name="Segala C."/>
            <person name="Davenport C."/>
            <person name="Dematte L."/>
            <person name="Mraz A."/>
            <person name="Battilana J."/>
            <person name="Stormo K."/>
            <person name="Costa F."/>
            <person name="Tao Q."/>
            <person name="Si-Ammour A."/>
            <person name="Harkins T."/>
            <person name="Lackey A."/>
            <person name="Perbost C."/>
            <person name="Taillon B."/>
            <person name="Stella A."/>
            <person name="Solovyev V."/>
            <person name="Fawcett J.A."/>
            <person name="Sterck L."/>
            <person name="Vandepoele K."/>
            <person name="Grando S.M."/>
            <person name="Toppo S."/>
            <person name="Moser C."/>
            <person name="Lanchbury J."/>
            <person name="Bogden R."/>
            <person name="Skolnick M."/>
            <person name="Sgaramella V."/>
            <person name="Bhatnagar S.K."/>
            <person name="Fontana P."/>
            <person name="Gutin A."/>
            <person name="Van de Peer Y."/>
            <person name="Salamini F."/>
            <person name="Viola R."/>
        </authorList>
    </citation>
    <scope>NUCLEOTIDE SEQUENCE</scope>
</reference>